<name>A0A1B4V0F9_9GAMM</name>
<accession>A0A1B4V0F9</accession>
<protein>
    <submittedName>
        <fullName evidence="3">Cytochrome C biogenesis protein</fullName>
    </submittedName>
</protein>
<evidence type="ECO:0000259" key="2">
    <source>
        <dbReference type="Pfam" id="PF13386"/>
    </source>
</evidence>
<proteinExistence type="predicted"/>
<dbReference type="Proteomes" id="UP000218899">
    <property type="component" value="Chromosome"/>
</dbReference>
<sequence>MPEALIGNLPTQLDWFGVWLLGLSMGLTACTITCLPFLGSWVLGRGLSARAAFVDTTVFLLGRVSAYTVLGGIAGALGGWLAAALEAHAGQIAIGVAAALAGLWLLRPTTAHAPCGPAKRGDRLPPFALGFALSLAPCAPLAALLAACALSGEMLAGAAYGAWFGVGAAVTPLVFVVPLVGLSGRKLLVGRPRLAAWLRRGAGALLIALGLRRLLLLV</sequence>
<organism evidence="3 4">
    <name type="scientific">Sulfurifustis variabilis</name>
    <dbReference type="NCBI Taxonomy" id="1675686"/>
    <lineage>
        <taxon>Bacteria</taxon>
        <taxon>Pseudomonadati</taxon>
        <taxon>Pseudomonadota</taxon>
        <taxon>Gammaproteobacteria</taxon>
        <taxon>Acidiferrobacterales</taxon>
        <taxon>Acidiferrobacteraceae</taxon>
        <taxon>Sulfurifustis</taxon>
    </lineage>
</organism>
<feature type="transmembrane region" description="Helical" evidence="1">
    <location>
        <begin position="16"/>
        <end position="43"/>
    </location>
</feature>
<keyword evidence="1" id="KW-0472">Membrane</keyword>
<feature type="domain" description="Urease accessory protein UreH-like transmembrane" evidence="2">
    <location>
        <begin position="18"/>
        <end position="211"/>
    </location>
</feature>
<feature type="transmembrane region" description="Helical" evidence="1">
    <location>
        <begin position="158"/>
        <end position="182"/>
    </location>
</feature>
<keyword evidence="1" id="KW-0812">Transmembrane</keyword>
<dbReference type="KEGG" id="sva:SVA_0191"/>
<keyword evidence="1" id="KW-1133">Transmembrane helix</keyword>
<reference evidence="3 4" key="1">
    <citation type="submission" date="2015-08" db="EMBL/GenBank/DDBJ databases">
        <title>Complete genome sequence of Sulfurifustis variabilis.</title>
        <authorList>
            <person name="Miura A."/>
            <person name="Kojima H."/>
            <person name="Fukui M."/>
        </authorList>
    </citation>
    <scope>NUCLEOTIDE SEQUENCE [LARGE SCALE GENOMIC DNA]</scope>
    <source>
        <strain evidence="4">skN76</strain>
    </source>
</reference>
<dbReference type="InterPro" id="IPR039447">
    <property type="entry name" value="UreH-like_TM_dom"/>
</dbReference>
<gene>
    <name evidence="3" type="ORF">SVA_0191</name>
</gene>
<feature type="transmembrane region" description="Helical" evidence="1">
    <location>
        <begin position="127"/>
        <end position="152"/>
    </location>
</feature>
<evidence type="ECO:0000313" key="3">
    <source>
        <dbReference type="EMBL" id="BAU46773.1"/>
    </source>
</evidence>
<feature type="transmembrane region" description="Helical" evidence="1">
    <location>
        <begin position="64"/>
        <end position="83"/>
    </location>
</feature>
<keyword evidence="4" id="KW-1185">Reference proteome</keyword>
<feature type="transmembrane region" description="Helical" evidence="1">
    <location>
        <begin position="89"/>
        <end position="106"/>
    </location>
</feature>
<evidence type="ECO:0000256" key="1">
    <source>
        <dbReference type="SAM" id="Phobius"/>
    </source>
</evidence>
<evidence type="ECO:0000313" key="4">
    <source>
        <dbReference type="Proteomes" id="UP000218899"/>
    </source>
</evidence>
<dbReference type="Pfam" id="PF13386">
    <property type="entry name" value="DsbD_2"/>
    <property type="match status" value="1"/>
</dbReference>
<dbReference type="AlphaFoldDB" id="A0A1B4V0F9"/>
<dbReference type="EMBL" id="AP014936">
    <property type="protein sequence ID" value="BAU46773.1"/>
    <property type="molecule type" value="Genomic_DNA"/>
</dbReference>
<dbReference type="RefSeq" id="WP_096457489.1">
    <property type="nucleotide sequence ID" value="NZ_AP014936.1"/>
</dbReference>
<dbReference type="OrthoDB" id="5294350at2"/>